<dbReference type="CDD" id="cd01644">
    <property type="entry name" value="RT_pepA17"/>
    <property type="match status" value="1"/>
</dbReference>
<dbReference type="InterPro" id="IPR019786">
    <property type="entry name" value="Zinc_finger_PHD-type_CS"/>
</dbReference>
<dbReference type="RefSeq" id="XP_062716445.1">
    <property type="nucleotide sequence ID" value="XM_062860461.1"/>
</dbReference>
<dbReference type="Pfam" id="PF03564">
    <property type="entry name" value="DUF1759"/>
    <property type="match status" value="1"/>
</dbReference>
<evidence type="ECO:0000313" key="8">
    <source>
        <dbReference type="Proteomes" id="UP000069940"/>
    </source>
</evidence>
<dbReference type="Proteomes" id="UP000069940">
    <property type="component" value="Unassembled WGS sequence"/>
</dbReference>
<dbReference type="InterPro" id="IPR008042">
    <property type="entry name" value="Retrotrans_Pao"/>
</dbReference>
<evidence type="ECO:0000256" key="4">
    <source>
        <dbReference type="PROSITE-ProRule" id="PRU00146"/>
    </source>
</evidence>
<organism evidence="7 8">
    <name type="scientific">Aedes albopictus</name>
    <name type="common">Asian tiger mosquito</name>
    <name type="synonym">Stegomyia albopicta</name>
    <dbReference type="NCBI Taxonomy" id="7160"/>
    <lineage>
        <taxon>Eukaryota</taxon>
        <taxon>Metazoa</taxon>
        <taxon>Ecdysozoa</taxon>
        <taxon>Arthropoda</taxon>
        <taxon>Hexapoda</taxon>
        <taxon>Insecta</taxon>
        <taxon>Pterygota</taxon>
        <taxon>Neoptera</taxon>
        <taxon>Endopterygota</taxon>
        <taxon>Diptera</taxon>
        <taxon>Nematocera</taxon>
        <taxon>Culicoidea</taxon>
        <taxon>Culicidae</taxon>
        <taxon>Culicinae</taxon>
        <taxon>Aedini</taxon>
        <taxon>Aedes</taxon>
        <taxon>Stegomyia</taxon>
    </lineage>
</organism>
<dbReference type="EnsemblMetazoa" id="AALFPA23_001860.R39048">
    <property type="protein sequence ID" value="AALFPA23_001860.P39048"/>
    <property type="gene ID" value="AALFPA23_001860"/>
</dbReference>
<dbReference type="InterPro" id="IPR040676">
    <property type="entry name" value="DUF5641"/>
</dbReference>
<dbReference type="InterPro" id="IPR012337">
    <property type="entry name" value="RNaseH-like_sf"/>
</dbReference>
<dbReference type="SMART" id="SM00249">
    <property type="entry name" value="PHD"/>
    <property type="match status" value="1"/>
</dbReference>
<evidence type="ECO:0000256" key="2">
    <source>
        <dbReference type="ARBA" id="ARBA00022771"/>
    </source>
</evidence>
<keyword evidence="3" id="KW-0862">Zinc</keyword>
<dbReference type="Gene3D" id="3.30.40.10">
    <property type="entry name" value="Zinc/RING finger domain, C3HC4 (zinc finger)"/>
    <property type="match status" value="1"/>
</dbReference>
<keyword evidence="2 4" id="KW-0863">Zinc-finger</keyword>
<dbReference type="InterPro" id="IPR001965">
    <property type="entry name" value="Znf_PHD"/>
</dbReference>
<dbReference type="RefSeq" id="XP_062716446.1">
    <property type="nucleotide sequence ID" value="XM_062860462.1"/>
</dbReference>
<feature type="domain" description="PHD-type" evidence="5">
    <location>
        <begin position="30"/>
        <end position="80"/>
    </location>
</feature>
<dbReference type="Pfam" id="PF05380">
    <property type="entry name" value="Peptidase_A17"/>
    <property type="match status" value="1"/>
</dbReference>
<dbReference type="Pfam" id="PF00628">
    <property type="entry name" value="PHD"/>
    <property type="match status" value="1"/>
</dbReference>
<proteinExistence type="predicted"/>
<dbReference type="InterPro" id="IPR043502">
    <property type="entry name" value="DNA/RNA_pol_sf"/>
</dbReference>
<dbReference type="InterPro" id="IPR013083">
    <property type="entry name" value="Znf_RING/FYVE/PHD"/>
</dbReference>
<dbReference type="InterPro" id="IPR036397">
    <property type="entry name" value="RNaseH_sf"/>
</dbReference>
<dbReference type="PANTHER" id="PTHR47331:SF1">
    <property type="entry name" value="GAG-LIKE PROTEIN"/>
    <property type="match status" value="1"/>
</dbReference>
<dbReference type="PROSITE" id="PS50016">
    <property type="entry name" value="ZF_PHD_2"/>
    <property type="match status" value="1"/>
</dbReference>
<evidence type="ECO:0008006" key="9">
    <source>
        <dbReference type="Google" id="ProtNLM"/>
    </source>
</evidence>
<dbReference type="SUPFAM" id="SSF53098">
    <property type="entry name" value="Ribonuclease H-like"/>
    <property type="match status" value="1"/>
</dbReference>
<dbReference type="PROSITE" id="PS01359">
    <property type="entry name" value="ZF_PHD_1"/>
    <property type="match status" value="1"/>
</dbReference>
<dbReference type="EnsemblMetazoa" id="AALFPA23_001860.R39049">
    <property type="protein sequence ID" value="AALFPA23_001860.P39049"/>
    <property type="gene ID" value="AALFPA23_001860"/>
</dbReference>
<sequence length="2377" mass="274189">MQRGLSELKEIPKLTWESANMSTRFVLNKNGHCRLCNEDDTVCNMVCCDECDRWFHLTCAKLDHKPTKQEKFLCVKCTQLEIERNDLLDKLQKQNLSEHINQSISNALARNNDATPYFKRQGLIKLPAFNGAPRDWPKFKNIYDDTTIEGAFSNLENLNRLEQALSGSAAKCVANLMISAANVPQIIKRLEETFGRPETVYKQLLSDLMKVLHQIRVNPVELSDSLDNLVTNMESLKKIDFLRDHRLIEDIMKKLPFNLQISWTEVVQRNQSQPTLIDLSKWLKPHASTLRLLLPTSGTSRNIMPATHPAKSRLHVHTKSNDLCNICNLNHKTQQCNKLKTANVNQRKEILSQNQLCFSCLGKGHYLRFCPKKTKCKLNGCKSKHHRLLHQPKQQQYKSERNNHHGYKKDVYFQIIPVKLSNKDKVINTFAFLDPGSSLSLIDEAIADQLGLDGKSDPLCLTWTQNLSKETPSKRVNIQIQGKGKQYVMKGVRTIPDLQLPKQSLKIKHIKKRFEYLADLDIDGYHDAKPTILIGLEHPHLLMTTDRRHADENSPMAVRTKLGWLIFGKICREDDYFSMSIKEEKEAENLSKMLEDFCSLENFGVKIIEELPKLKDDERTEKILNQTLNYKDGHYELGLLWKNDKSSFPPSYNNALNRLKSLERSLMKNPELKDWANEKFRDFLEKGYARQLSPAELMSENPRIFYLPHFIVINKNKVPPKPRVVFDAAAEVQGISFNSELMTGPDNLMGLFGVLLRFREHSIAVSGDIMEMFQQIKIIKEDQNAQRYLWRNCNPDAQPNIYVMESMIFGSTCSPACAQAVKNYNAKLFENQFPVASTAIVNQHYVDDYLDSFSSMEEAIKTVNEIIKIHQYGGFFIRNFISNKNKLIDHIPKERVQIVETKQFEHKDSITEKVLGVFWNIKRDSLQYRVKFGKLGENILRKDQMPTKREVLSFVMSIYDPLGLISNFIIHGKLLLQRLHKETSDWDTPISERAFNQWKLWLQMMNQVSKIEIPRCVTHPSAEYYELHTFVDASEDAFAAVVYLRNKTNNGAMVTLIAAKSRVAPLKKISIPRLELQGAVLGTRLMNTVKKELRLNISRIIMWTDSQTVLAWINSEHRKYKQFVAYRVAEILETTYMDQWRYVPSNQNPADEGTKIVKKNPKWFTGPSFLSDNERNWPSRNKIGQTVEEIRNYVSLHNKLEKYSFIKDDNFSDFWKLKRHVNIFKQFVKWIVNKGKPLHKLCYEDMVEAENILFKKAQWECFNDEVVSLTNGNGIDKSSRLRELNPFLDQNGVLRAKGRLEKAVCLSRNARTPIILPYEHYISFLVVKTYHEKYFHYNDNAVIAAIQQKYWILKCRSLLKKVKKYCQKCILNKAKPSPPMMSTLPDFRTQPFIYPFTNTGVDYFGPLEVMIRRSVEKRWGVIFTCMSSRAVHIELAEKLDTDSFFVCLRNFQNRRGKIKHLFSDNGTNFVGAARIIKTLIDEINEKMDNGEAAKLDLKWTFNPPAAPHFGGAWERLIRIIKQSLNVMLQANNGKIPKVEELRAALIQAEFILNSRPLTHIPVDNIEDEVLTPFHILIGRAGEYVPPYDTLDWSLNQKQCSSVMEYGKYFWNRFKKEYIPTLIKRNKWNNKVDPIKIDDLVLIVDEKMPPGSWLKGRVIQVNTADDGQVRSALIQTKKGVYSRPTTKIAVVDVNGMNIEPINEKSTNSNLRTKETEKNNSVLLISCEENKEENQSTMKKNNAILGKRKRNQNLKHLAKRAKSDMDNKHETREKLHTKSEIKQRAWLSLVVILSFIALIAGFESKGLIAYDCANPEVNMTSYSLLDVESCVPHMNNLSSSQVSIQVLQRNVRTTTRVFQCKVIIKRSIKHCGAFSHVSEYQYGYSYIVKEFNSEECRKVHALGTVALTHDRLIHELKLNTTTHGETLIIGSLSGSKCYGGTYSTPFYTWTNALVFYEYEISLFDYIAHVDIENDQISLRNGLYCPYSLGRCLDSEEGYLTWDLNLNKSCEDTEFEVIYEGLINKTMNSEPAVHLSTAVIYSTISESQIFSIKTRKLTRICGYSGFTTDHPRILIIENSDFKSPFSKKVESGKNLDLFTYFNSKITIVEHYIGQNLNDIYNMVMTEMCKLDRTIMETKLTLARLNPNEFVSSIMKGNGYTAVVAGEVLHVLECKPVYVTPKASERCYQELPVKYNNITMYLAPVTRILQTRGTEIDCTPLLPAKFKFGSRWYTTDGRLRESTSPNKLSTNIVTSWNYTPLPNLMESGVYDSDNLVKMRNMIYEQGEKRAASAVVYKIMAGQHPNRQGFQFEAMISEKVLDNVFSKYWRKLISWTTWLGNLTSTAIGLYLIVRIIKFFVDTLIHGRILYDIYGFSWKLIAS</sequence>
<feature type="domain" description="Integrase catalytic" evidence="6">
    <location>
        <begin position="1387"/>
        <end position="1580"/>
    </location>
</feature>
<dbReference type="SUPFAM" id="SSF57903">
    <property type="entry name" value="FYVE/PHD zinc finger"/>
    <property type="match status" value="1"/>
</dbReference>
<dbReference type="PROSITE" id="PS50994">
    <property type="entry name" value="INTEGRASE"/>
    <property type="match status" value="1"/>
</dbReference>
<evidence type="ECO:0000256" key="3">
    <source>
        <dbReference type="ARBA" id="ARBA00022833"/>
    </source>
</evidence>
<keyword evidence="1" id="KW-0479">Metal-binding</keyword>
<dbReference type="Pfam" id="PF18701">
    <property type="entry name" value="DUF5641"/>
    <property type="match status" value="1"/>
</dbReference>
<dbReference type="InterPro" id="IPR001584">
    <property type="entry name" value="Integrase_cat-core"/>
</dbReference>
<keyword evidence="8" id="KW-1185">Reference proteome</keyword>
<evidence type="ECO:0000259" key="6">
    <source>
        <dbReference type="PROSITE" id="PS50994"/>
    </source>
</evidence>
<evidence type="ECO:0000313" key="7">
    <source>
        <dbReference type="EnsemblMetazoa" id="AALFPA23_001860.P39048"/>
    </source>
</evidence>
<evidence type="ECO:0000256" key="1">
    <source>
        <dbReference type="ARBA" id="ARBA00022723"/>
    </source>
</evidence>
<reference evidence="8" key="1">
    <citation type="journal article" date="2015" name="Proc. Natl. Acad. Sci. U.S.A.">
        <title>Genome sequence of the Asian Tiger mosquito, Aedes albopictus, reveals insights into its biology, genetics, and evolution.</title>
        <authorList>
            <person name="Chen X.G."/>
            <person name="Jiang X."/>
            <person name="Gu J."/>
            <person name="Xu M."/>
            <person name="Wu Y."/>
            <person name="Deng Y."/>
            <person name="Zhang C."/>
            <person name="Bonizzoni M."/>
            <person name="Dermauw W."/>
            <person name="Vontas J."/>
            <person name="Armbruster P."/>
            <person name="Huang X."/>
            <person name="Yang Y."/>
            <person name="Zhang H."/>
            <person name="He W."/>
            <person name="Peng H."/>
            <person name="Liu Y."/>
            <person name="Wu K."/>
            <person name="Chen J."/>
            <person name="Lirakis M."/>
            <person name="Topalis P."/>
            <person name="Van Leeuwen T."/>
            <person name="Hall A.B."/>
            <person name="Jiang X."/>
            <person name="Thorpe C."/>
            <person name="Mueller R.L."/>
            <person name="Sun C."/>
            <person name="Waterhouse R.M."/>
            <person name="Yan G."/>
            <person name="Tu Z.J."/>
            <person name="Fang X."/>
            <person name="James A.A."/>
        </authorList>
    </citation>
    <scope>NUCLEOTIDE SEQUENCE [LARGE SCALE GENOMIC DNA]</scope>
    <source>
        <strain evidence="8">Foshan</strain>
    </source>
</reference>
<dbReference type="SUPFAM" id="SSF56672">
    <property type="entry name" value="DNA/RNA polymerases"/>
    <property type="match status" value="1"/>
</dbReference>
<name>A0ABM1XQE9_AEDAL</name>
<protein>
    <recommendedName>
        <fullName evidence="9">Polyprotein</fullName>
    </recommendedName>
</protein>
<dbReference type="PANTHER" id="PTHR47331">
    <property type="entry name" value="PHD-TYPE DOMAIN-CONTAINING PROTEIN"/>
    <property type="match status" value="1"/>
</dbReference>
<dbReference type="GeneID" id="134291956"/>
<dbReference type="InterPro" id="IPR011011">
    <property type="entry name" value="Znf_FYVE_PHD"/>
</dbReference>
<reference evidence="7" key="2">
    <citation type="submission" date="2025-05" db="UniProtKB">
        <authorList>
            <consortium name="EnsemblMetazoa"/>
        </authorList>
    </citation>
    <scope>IDENTIFICATION</scope>
    <source>
        <strain evidence="7">Foshan</strain>
    </source>
</reference>
<accession>A0ABM1XQE9</accession>
<evidence type="ECO:0000259" key="5">
    <source>
        <dbReference type="PROSITE" id="PS50016"/>
    </source>
</evidence>
<dbReference type="Pfam" id="PF24664">
    <property type="entry name" value="Monjiviricetes_fusion"/>
    <property type="match status" value="1"/>
</dbReference>
<dbReference type="InterPro" id="IPR019787">
    <property type="entry name" value="Znf_PHD-finger"/>
</dbReference>
<dbReference type="Gene3D" id="3.30.420.10">
    <property type="entry name" value="Ribonuclease H-like superfamily/Ribonuclease H"/>
    <property type="match status" value="1"/>
</dbReference>
<dbReference type="InterPro" id="IPR005312">
    <property type="entry name" value="DUF1759"/>
</dbReference>